<dbReference type="KEGG" id="hro:HELRODRAFT_178026"/>
<proteinExistence type="predicted"/>
<organism evidence="2 3">
    <name type="scientific">Helobdella robusta</name>
    <name type="common">Californian leech</name>
    <dbReference type="NCBI Taxonomy" id="6412"/>
    <lineage>
        <taxon>Eukaryota</taxon>
        <taxon>Metazoa</taxon>
        <taxon>Spiralia</taxon>
        <taxon>Lophotrochozoa</taxon>
        <taxon>Annelida</taxon>
        <taxon>Clitellata</taxon>
        <taxon>Hirudinea</taxon>
        <taxon>Rhynchobdellida</taxon>
        <taxon>Glossiphoniidae</taxon>
        <taxon>Helobdella</taxon>
    </lineage>
</organism>
<evidence type="ECO:0000313" key="2">
    <source>
        <dbReference type="EnsemblMetazoa" id="HelroP178026"/>
    </source>
</evidence>
<dbReference type="EMBL" id="KB097336">
    <property type="protein sequence ID" value="ESN97589.1"/>
    <property type="molecule type" value="Genomic_DNA"/>
</dbReference>
<name>T1FCM5_HELRO</name>
<dbReference type="InParanoid" id="T1FCM5"/>
<dbReference type="EnsemblMetazoa" id="HelroT178026">
    <property type="protein sequence ID" value="HelroP178026"/>
    <property type="gene ID" value="HelroG178026"/>
</dbReference>
<accession>T1FCM5</accession>
<dbReference type="CTD" id="20206574"/>
<dbReference type="EMBL" id="AMQM01006279">
    <property type="status" value="NOT_ANNOTATED_CDS"/>
    <property type="molecule type" value="Genomic_DNA"/>
</dbReference>
<evidence type="ECO:0000313" key="1">
    <source>
        <dbReference type="EMBL" id="ESN97589.1"/>
    </source>
</evidence>
<dbReference type="Proteomes" id="UP000015101">
    <property type="component" value="Unassembled WGS sequence"/>
</dbReference>
<dbReference type="RefSeq" id="XP_009024408.1">
    <property type="nucleotide sequence ID" value="XM_009026160.1"/>
</dbReference>
<dbReference type="HOGENOM" id="CLU_1580236_0_0_1"/>
<reference evidence="1 3" key="2">
    <citation type="journal article" date="2013" name="Nature">
        <title>Insights into bilaterian evolution from three spiralian genomes.</title>
        <authorList>
            <person name="Simakov O."/>
            <person name="Marletaz F."/>
            <person name="Cho S.J."/>
            <person name="Edsinger-Gonzales E."/>
            <person name="Havlak P."/>
            <person name="Hellsten U."/>
            <person name="Kuo D.H."/>
            <person name="Larsson T."/>
            <person name="Lv J."/>
            <person name="Arendt D."/>
            <person name="Savage R."/>
            <person name="Osoegawa K."/>
            <person name="de Jong P."/>
            <person name="Grimwood J."/>
            <person name="Chapman J.A."/>
            <person name="Shapiro H."/>
            <person name="Aerts A."/>
            <person name="Otillar R.P."/>
            <person name="Terry A.Y."/>
            <person name="Boore J.L."/>
            <person name="Grigoriev I.V."/>
            <person name="Lindberg D.R."/>
            <person name="Seaver E.C."/>
            <person name="Weisblat D.A."/>
            <person name="Putnam N.H."/>
            <person name="Rokhsar D.S."/>
        </authorList>
    </citation>
    <scope>NUCLEOTIDE SEQUENCE</scope>
</reference>
<evidence type="ECO:0000313" key="3">
    <source>
        <dbReference type="Proteomes" id="UP000015101"/>
    </source>
</evidence>
<keyword evidence="3" id="KW-1185">Reference proteome</keyword>
<dbReference type="GeneID" id="20206574"/>
<sequence>MENQEILFIPGFQKQVKIPIGMGSNKLINNPQLEILVENRPNNNNAHDSIDNAIIYQNLTTRMVRFIMRNYTNATIEVRCFIFMYIQTFRIVPNIYYLAARLLTPNTIFEPDKYETSRNNGSNLGEGRTDNNVENIIEGSITDDIVNESSVYKIQNKTSADTNDGTNVN</sequence>
<reference evidence="3" key="1">
    <citation type="submission" date="2012-12" db="EMBL/GenBank/DDBJ databases">
        <authorList>
            <person name="Hellsten U."/>
            <person name="Grimwood J."/>
            <person name="Chapman J.A."/>
            <person name="Shapiro H."/>
            <person name="Aerts A."/>
            <person name="Otillar R.P."/>
            <person name="Terry A.Y."/>
            <person name="Boore J.L."/>
            <person name="Simakov O."/>
            <person name="Marletaz F."/>
            <person name="Cho S.-J."/>
            <person name="Edsinger-Gonzales E."/>
            <person name="Havlak P."/>
            <person name="Kuo D.-H."/>
            <person name="Larsson T."/>
            <person name="Lv J."/>
            <person name="Arendt D."/>
            <person name="Savage R."/>
            <person name="Osoegawa K."/>
            <person name="de Jong P."/>
            <person name="Lindberg D.R."/>
            <person name="Seaver E.C."/>
            <person name="Weisblat D.A."/>
            <person name="Putnam N.H."/>
            <person name="Grigoriev I.V."/>
            <person name="Rokhsar D.S."/>
        </authorList>
    </citation>
    <scope>NUCLEOTIDE SEQUENCE</scope>
</reference>
<gene>
    <name evidence="2" type="primary">20206574</name>
    <name evidence="1" type="ORF">HELRODRAFT_178026</name>
</gene>
<dbReference type="AlphaFoldDB" id="T1FCM5"/>
<reference evidence="2" key="3">
    <citation type="submission" date="2015-06" db="UniProtKB">
        <authorList>
            <consortium name="EnsemblMetazoa"/>
        </authorList>
    </citation>
    <scope>IDENTIFICATION</scope>
</reference>
<protein>
    <submittedName>
        <fullName evidence="1 2">Uncharacterized protein</fullName>
    </submittedName>
</protein>